<keyword evidence="1" id="KW-0695">RNA-directed DNA polymerase</keyword>
<protein>
    <submittedName>
        <fullName evidence="1">Reverse transcriptase</fullName>
    </submittedName>
</protein>
<dbReference type="OrthoDB" id="1938246at2759"/>
<reference evidence="1" key="1">
    <citation type="submission" date="2020-09" db="EMBL/GenBank/DDBJ databases">
        <title>Genome-Enabled Discovery of Anthraquinone Biosynthesis in Senna tora.</title>
        <authorList>
            <person name="Kang S.-H."/>
            <person name="Pandey R.P."/>
            <person name="Lee C.-M."/>
            <person name="Sim J.-S."/>
            <person name="Jeong J.-T."/>
            <person name="Choi B.-S."/>
            <person name="Jung M."/>
            <person name="Ginzburg D."/>
            <person name="Zhao K."/>
            <person name="Won S.Y."/>
            <person name="Oh T.-J."/>
            <person name="Yu Y."/>
            <person name="Kim N.-H."/>
            <person name="Lee O.R."/>
            <person name="Lee T.-H."/>
            <person name="Bashyal P."/>
            <person name="Kim T.-S."/>
            <person name="Lee W.-H."/>
            <person name="Kawkins C."/>
            <person name="Kim C.-K."/>
            <person name="Kim J.S."/>
            <person name="Ahn B.O."/>
            <person name="Rhee S.Y."/>
            <person name="Sohng J.K."/>
        </authorList>
    </citation>
    <scope>NUCLEOTIDE SEQUENCE</scope>
    <source>
        <tissue evidence="1">Leaf</tissue>
    </source>
</reference>
<dbReference type="AlphaFoldDB" id="A0A834SHK0"/>
<dbReference type="GO" id="GO:0003964">
    <property type="term" value="F:RNA-directed DNA polymerase activity"/>
    <property type="evidence" value="ECO:0007669"/>
    <property type="project" value="UniProtKB-KW"/>
</dbReference>
<dbReference type="PANTHER" id="PTHR33116">
    <property type="entry name" value="REVERSE TRANSCRIPTASE ZINC-BINDING DOMAIN-CONTAINING PROTEIN-RELATED-RELATED"/>
    <property type="match status" value="1"/>
</dbReference>
<name>A0A834SHK0_9FABA</name>
<dbReference type="PANTHER" id="PTHR33116:SF78">
    <property type="entry name" value="OS12G0587133 PROTEIN"/>
    <property type="match status" value="1"/>
</dbReference>
<proteinExistence type="predicted"/>
<sequence length="263" mass="29945">MPFILGFLSFNQGAIVPGRKTIDNVFIAQELVHYMKKKCKGKFGDVLDEFLQSFGLSVNNSKSSIWFAPCTYKEGKRAVVRSLNFKVESKLDVYLGHPLGIGNRSSYYKPIIDKMVGRMEIWNSKLLSKAVCIAIEKFQRDFFWKSDYSCFSPNVSSRSVFDFSLWELWLKRNNKFEGKFCVPTSSGKKTFMKAAEFSHLAIKSPLNLVHESLWVKWVAPTEGWWKLNTDGSCVGNPGHMVAVGVIRDSNGNWISVFFKIFGT</sequence>
<keyword evidence="1" id="KW-0548">Nucleotidyltransferase</keyword>
<keyword evidence="1" id="KW-0808">Transferase</keyword>
<dbReference type="EMBL" id="JAAIUW010000013">
    <property type="protein sequence ID" value="KAF7802408.1"/>
    <property type="molecule type" value="Genomic_DNA"/>
</dbReference>
<gene>
    <name evidence="1" type="ORF">G2W53_041519</name>
</gene>
<dbReference type="Proteomes" id="UP000634136">
    <property type="component" value="Unassembled WGS sequence"/>
</dbReference>
<accession>A0A834SHK0</accession>
<evidence type="ECO:0000313" key="2">
    <source>
        <dbReference type="Proteomes" id="UP000634136"/>
    </source>
</evidence>
<comment type="caution">
    <text evidence="1">The sequence shown here is derived from an EMBL/GenBank/DDBJ whole genome shotgun (WGS) entry which is preliminary data.</text>
</comment>
<keyword evidence="2" id="KW-1185">Reference proteome</keyword>
<organism evidence="1 2">
    <name type="scientific">Senna tora</name>
    <dbReference type="NCBI Taxonomy" id="362788"/>
    <lineage>
        <taxon>Eukaryota</taxon>
        <taxon>Viridiplantae</taxon>
        <taxon>Streptophyta</taxon>
        <taxon>Embryophyta</taxon>
        <taxon>Tracheophyta</taxon>
        <taxon>Spermatophyta</taxon>
        <taxon>Magnoliopsida</taxon>
        <taxon>eudicotyledons</taxon>
        <taxon>Gunneridae</taxon>
        <taxon>Pentapetalae</taxon>
        <taxon>rosids</taxon>
        <taxon>fabids</taxon>
        <taxon>Fabales</taxon>
        <taxon>Fabaceae</taxon>
        <taxon>Caesalpinioideae</taxon>
        <taxon>Cassia clade</taxon>
        <taxon>Senna</taxon>
    </lineage>
</organism>
<evidence type="ECO:0000313" key="1">
    <source>
        <dbReference type="EMBL" id="KAF7802408.1"/>
    </source>
</evidence>